<dbReference type="GeneID" id="93366469"/>
<evidence type="ECO:0000256" key="1">
    <source>
        <dbReference type="ARBA" id="ARBA00001966"/>
    </source>
</evidence>
<keyword evidence="5" id="KW-0408">Iron</keyword>
<dbReference type="PROSITE" id="PS51918">
    <property type="entry name" value="RADICAL_SAM"/>
    <property type="match status" value="1"/>
</dbReference>
<dbReference type="EMBL" id="ACNN01000016">
    <property type="protein sequence ID" value="EEN82983.1"/>
    <property type="molecule type" value="Genomic_DNA"/>
</dbReference>
<dbReference type="SMART" id="SM00729">
    <property type="entry name" value="Elp3"/>
    <property type="match status" value="1"/>
</dbReference>
<gene>
    <name evidence="8" type="ORF">POREN0001_0862</name>
</gene>
<dbReference type="Proteomes" id="UP000004295">
    <property type="component" value="Unassembled WGS sequence"/>
</dbReference>
<dbReference type="eggNOG" id="COG1242">
    <property type="taxonomic scope" value="Bacteria"/>
</dbReference>
<dbReference type="GO" id="GO:0046872">
    <property type="term" value="F:metal ion binding"/>
    <property type="evidence" value="ECO:0007669"/>
    <property type="project" value="UniProtKB-KW"/>
</dbReference>
<organism evidence="8 9">
    <name type="scientific">Porphyromonas endodontalis (strain ATCC 35406 / DSM 24491 / JCM 8526 / CCUG 16442 / BCRC 14492 / NCTC 13058 / HG 370)</name>
    <name type="common">Bacteroides endodontalis</name>
    <dbReference type="NCBI Taxonomy" id="553175"/>
    <lineage>
        <taxon>Bacteria</taxon>
        <taxon>Pseudomonadati</taxon>
        <taxon>Bacteroidota</taxon>
        <taxon>Bacteroidia</taxon>
        <taxon>Bacteroidales</taxon>
        <taxon>Porphyromonadaceae</taxon>
        <taxon>Porphyromonas</taxon>
    </lineage>
</organism>
<evidence type="ECO:0000313" key="9">
    <source>
        <dbReference type="Proteomes" id="UP000004295"/>
    </source>
</evidence>
<evidence type="ECO:0000256" key="3">
    <source>
        <dbReference type="ARBA" id="ARBA00022691"/>
    </source>
</evidence>
<protein>
    <submittedName>
        <fullName evidence="8">Radical SAM protein, TIGR01212 family</fullName>
    </submittedName>
</protein>
<sequence length="311" mass="35746">MAPEFSYSQRLAECDFSTYIQRFFPGEKIQKITLDAGCSCPNRDGTMGRGGCTYCNNATFSPSFALQPGSITQQLERGIDFFRHKYPHMRYLAYFQSYTATYGEAEQLIALYEEAARFPGVVGLVIGTRPDCMPEVLLDYFSDLSRRCFVLIEYGIESTLDRSLEYIRRGHSWRCSLETIKATHEAGLPVGAHLILGLPGETRREMLDHALRLNDLPISLVKLHQLQIVRHTIMAHQYRTNPEQFHLFTAEEYAELCLDFLALLREDIVVDRFVAQSPPSLLLAPQWNIKNYAFMDLLRKKAQLRDREKTI</sequence>
<dbReference type="Gene3D" id="3.20.20.70">
    <property type="entry name" value="Aldolase class I"/>
    <property type="match status" value="1"/>
</dbReference>
<evidence type="ECO:0000313" key="8">
    <source>
        <dbReference type="EMBL" id="EEN82983.1"/>
    </source>
</evidence>
<dbReference type="InterPro" id="IPR005911">
    <property type="entry name" value="YhcC-like"/>
</dbReference>
<keyword evidence="2" id="KW-0004">4Fe-4S</keyword>
<keyword evidence="3" id="KW-0949">S-adenosyl-L-methionine</keyword>
<evidence type="ECO:0000256" key="2">
    <source>
        <dbReference type="ARBA" id="ARBA00022485"/>
    </source>
</evidence>
<evidence type="ECO:0000259" key="7">
    <source>
        <dbReference type="PROSITE" id="PS51918"/>
    </source>
</evidence>
<comment type="cofactor">
    <cofactor evidence="1">
        <name>[4Fe-4S] cluster</name>
        <dbReference type="ChEBI" id="CHEBI:49883"/>
    </cofactor>
</comment>
<dbReference type="RefSeq" id="WP_004333240.1">
    <property type="nucleotide sequence ID" value="NZ_ACNN01000016.1"/>
</dbReference>
<evidence type="ECO:0000256" key="4">
    <source>
        <dbReference type="ARBA" id="ARBA00022723"/>
    </source>
</evidence>
<dbReference type="SUPFAM" id="SSF102114">
    <property type="entry name" value="Radical SAM enzymes"/>
    <property type="match status" value="1"/>
</dbReference>
<dbReference type="GO" id="GO:0051539">
    <property type="term" value="F:4 iron, 4 sulfur cluster binding"/>
    <property type="evidence" value="ECO:0007669"/>
    <property type="project" value="UniProtKB-KW"/>
</dbReference>
<comment type="caution">
    <text evidence="8">The sequence shown here is derived from an EMBL/GenBank/DDBJ whole genome shotgun (WGS) entry which is preliminary data.</text>
</comment>
<dbReference type="GO" id="GO:0003824">
    <property type="term" value="F:catalytic activity"/>
    <property type="evidence" value="ECO:0007669"/>
    <property type="project" value="InterPro"/>
</dbReference>
<dbReference type="PANTHER" id="PTHR11135">
    <property type="entry name" value="HISTONE ACETYLTRANSFERASE-RELATED"/>
    <property type="match status" value="1"/>
</dbReference>
<dbReference type="InterPro" id="IPR006638">
    <property type="entry name" value="Elp3/MiaA/NifB-like_rSAM"/>
</dbReference>
<dbReference type="SFLD" id="SFLDG01091">
    <property type="entry name" value="uncharacterized_CHP01210-like"/>
    <property type="match status" value="1"/>
</dbReference>
<dbReference type="InterPro" id="IPR007197">
    <property type="entry name" value="rSAM"/>
</dbReference>
<evidence type="ECO:0000256" key="6">
    <source>
        <dbReference type="ARBA" id="ARBA00023014"/>
    </source>
</evidence>
<reference evidence="8 9" key="1">
    <citation type="submission" date="2009-04" db="EMBL/GenBank/DDBJ databases">
        <authorList>
            <person name="Sebastian Y."/>
            <person name="Madupu R."/>
            <person name="Durkin A.S."/>
            <person name="Torralba M."/>
            <person name="Methe B."/>
            <person name="Sutton G.G."/>
            <person name="Strausberg R.L."/>
            <person name="Nelson K.E."/>
        </authorList>
    </citation>
    <scope>NUCLEOTIDE SEQUENCE [LARGE SCALE GENOMIC DNA]</scope>
    <source>
        <strain evidence="9">ATCC 35406 / BCRC 14492 / JCM 8526 / NCTC 13058 / HG 370</strain>
    </source>
</reference>
<dbReference type="PANTHER" id="PTHR11135:SF1">
    <property type="entry name" value="PROTEIN YHCC"/>
    <property type="match status" value="1"/>
</dbReference>
<dbReference type="Pfam" id="PF16199">
    <property type="entry name" value="Radical_SAM_C"/>
    <property type="match status" value="1"/>
</dbReference>
<dbReference type="SFLD" id="SFLDG01086">
    <property type="entry name" value="elongater_protein-like"/>
    <property type="match status" value="1"/>
</dbReference>
<feature type="domain" description="Radical SAM core" evidence="7">
    <location>
        <begin position="24"/>
        <end position="267"/>
    </location>
</feature>
<dbReference type="CDD" id="cd01335">
    <property type="entry name" value="Radical_SAM"/>
    <property type="match status" value="1"/>
</dbReference>
<accession>C3J9U0</accession>
<dbReference type="InterPro" id="IPR058240">
    <property type="entry name" value="rSAM_sf"/>
</dbReference>
<dbReference type="InterPro" id="IPR032432">
    <property type="entry name" value="Radical_SAM_C"/>
</dbReference>
<keyword evidence="4" id="KW-0479">Metal-binding</keyword>
<name>C3J9U0_POREA</name>
<keyword evidence="9" id="KW-1185">Reference proteome</keyword>
<evidence type="ECO:0000256" key="5">
    <source>
        <dbReference type="ARBA" id="ARBA00023004"/>
    </source>
</evidence>
<dbReference type="STRING" id="553175.POREN0001_0862"/>
<dbReference type="InterPro" id="IPR013785">
    <property type="entry name" value="Aldolase_TIM"/>
</dbReference>
<dbReference type="AlphaFoldDB" id="C3J9U0"/>
<dbReference type="SFLD" id="SFLDS00029">
    <property type="entry name" value="Radical_SAM"/>
    <property type="match status" value="1"/>
</dbReference>
<dbReference type="Pfam" id="PF04055">
    <property type="entry name" value="Radical_SAM"/>
    <property type="match status" value="1"/>
</dbReference>
<keyword evidence="6" id="KW-0411">Iron-sulfur</keyword>
<dbReference type="InterPro" id="IPR039661">
    <property type="entry name" value="ELP3"/>
</dbReference>
<proteinExistence type="predicted"/>
<dbReference type="NCBIfam" id="TIGR01212">
    <property type="entry name" value="TIGR01212 family radical SAM protein"/>
    <property type="match status" value="1"/>
</dbReference>